<gene>
    <name evidence="4" type="ORF">CAFE_24790</name>
    <name evidence="5" type="ORF">HCR03_13900</name>
</gene>
<dbReference type="KEGG" id="cfem:HCR03_13900"/>
<dbReference type="Gene3D" id="3.40.50.1980">
    <property type="entry name" value="Nitrogenase molybdenum iron protein domain"/>
    <property type="match status" value="2"/>
</dbReference>
<protein>
    <submittedName>
        <fullName evidence="5">ABC transporter substrate-binding protein</fullName>
    </submittedName>
</protein>
<dbReference type="Proteomes" id="UP000515909">
    <property type="component" value="Chromosome"/>
</dbReference>
<dbReference type="InterPro" id="IPR002491">
    <property type="entry name" value="ABC_transptr_periplasmic_BD"/>
</dbReference>
<dbReference type="Gene3D" id="1.20.58.2180">
    <property type="match status" value="1"/>
</dbReference>
<evidence type="ECO:0000256" key="1">
    <source>
        <dbReference type="ARBA" id="ARBA00008814"/>
    </source>
</evidence>
<dbReference type="Pfam" id="PF01497">
    <property type="entry name" value="Peripla_BP_2"/>
    <property type="match status" value="1"/>
</dbReference>
<dbReference type="PROSITE" id="PS50983">
    <property type="entry name" value="FE_B12_PBP"/>
    <property type="match status" value="1"/>
</dbReference>
<reference evidence="4 6" key="1">
    <citation type="submission" date="2019-09" db="EMBL/GenBank/DDBJ databases">
        <title>Genome sequence of Clostridium sp. EA1.</title>
        <authorList>
            <person name="Poehlein A."/>
            <person name="Bengelsdorf F.R."/>
            <person name="Daniel R."/>
        </authorList>
    </citation>
    <scope>NUCLEOTIDE SEQUENCE [LARGE SCALE GENOMIC DNA]</scope>
    <source>
        <strain evidence="4 6">EA1</strain>
    </source>
</reference>
<accession>A0A6N8I0V4</accession>
<keyword evidence="2" id="KW-0732">Signal</keyword>
<organism evidence="4 6">
    <name type="scientific">Caproicibacter fermentans</name>
    <dbReference type="NCBI Taxonomy" id="2576756"/>
    <lineage>
        <taxon>Bacteria</taxon>
        <taxon>Bacillati</taxon>
        <taxon>Bacillota</taxon>
        <taxon>Clostridia</taxon>
        <taxon>Eubacteriales</taxon>
        <taxon>Acutalibacteraceae</taxon>
        <taxon>Caproicibacter</taxon>
    </lineage>
</organism>
<feature type="chain" id="PRO_5038251964" evidence="2">
    <location>
        <begin position="20"/>
        <end position="384"/>
    </location>
</feature>
<evidence type="ECO:0000259" key="3">
    <source>
        <dbReference type="PROSITE" id="PS50983"/>
    </source>
</evidence>
<evidence type="ECO:0000313" key="7">
    <source>
        <dbReference type="Proteomes" id="UP000515909"/>
    </source>
</evidence>
<comment type="similarity">
    <text evidence="1">Belongs to the bacterial solute-binding protein 8 family.</text>
</comment>
<evidence type="ECO:0000313" key="4">
    <source>
        <dbReference type="EMBL" id="MVB11754.1"/>
    </source>
</evidence>
<dbReference type="PANTHER" id="PTHR30535">
    <property type="entry name" value="VITAMIN B12-BINDING PROTEIN"/>
    <property type="match status" value="1"/>
</dbReference>
<sequence>MKHNVTAFVLTGILCPLLAACGQPAKEADTFSAAKPSASVSNESSNTASVSAQSRIITDLDGNTVKIPAASEIKHIVIISPPVMSFVIKNLPDTGMIVGINSRSFTTSNTEIVKKVFPDWKNVNTSFIDSSFAVNKESLMELHPDIIFYYGNVQKRGLKNIDIPSVDFFSKQLNDPEEVSIAWDKQICEILGQGSTSSLQDEWTTANKKLSDILKSKKETKTALCVFSNTAGKVVVSGSDSFDSYAQSFFDKAEITNVAANLNGTSEVSMEQIYKWNPDMILVFHDSPAQAILENSIEGQDWSLLDAWKSKAVYDVPRTTYSWITPCADSPLMPLWLVSKAYPDLLDENSMDSLLSSYYQRNYKIDLIDSDIRSILDLRKATTR</sequence>
<name>A0A6N8I0V4_9FIRM</name>
<dbReference type="Proteomes" id="UP000469440">
    <property type="component" value="Unassembled WGS sequence"/>
</dbReference>
<keyword evidence="6" id="KW-1185">Reference proteome</keyword>
<feature type="signal peptide" evidence="2">
    <location>
        <begin position="1"/>
        <end position="19"/>
    </location>
</feature>
<dbReference type="EMBL" id="CP060286">
    <property type="protein sequence ID" value="QNK39804.1"/>
    <property type="molecule type" value="Genomic_DNA"/>
</dbReference>
<reference evidence="5 7" key="2">
    <citation type="submission" date="2020-08" db="EMBL/GenBank/DDBJ databases">
        <title>The isolate Caproiciproducens sp. 7D4C2 produces n-caproate at mildly acidic conditions from hexoses: genome and rBOX comparison with related strains and chain-elongating bacteria.</title>
        <authorList>
            <person name="Esquivel-Elizondo S."/>
            <person name="Bagci C."/>
            <person name="Temovska M."/>
            <person name="Jeon B.S."/>
            <person name="Bessarab I."/>
            <person name="Williams R.B.H."/>
            <person name="Huson D.H."/>
            <person name="Angenent L.T."/>
        </authorList>
    </citation>
    <scope>NUCLEOTIDE SEQUENCE [LARGE SCALE GENOMIC DNA]</scope>
    <source>
        <strain evidence="5 7">7D4C2</strain>
    </source>
</reference>
<dbReference type="SUPFAM" id="SSF53807">
    <property type="entry name" value="Helical backbone' metal receptor"/>
    <property type="match status" value="1"/>
</dbReference>
<dbReference type="GO" id="GO:0071281">
    <property type="term" value="P:cellular response to iron ion"/>
    <property type="evidence" value="ECO:0007669"/>
    <property type="project" value="TreeGrafter"/>
</dbReference>
<dbReference type="PROSITE" id="PS51257">
    <property type="entry name" value="PROKAR_LIPOPROTEIN"/>
    <property type="match status" value="1"/>
</dbReference>
<evidence type="ECO:0000313" key="5">
    <source>
        <dbReference type="EMBL" id="QNK39804.1"/>
    </source>
</evidence>
<feature type="domain" description="Fe/B12 periplasmic-binding" evidence="3">
    <location>
        <begin position="75"/>
        <end position="345"/>
    </location>
</feature>
<dbReference type="RefSeq" id="WP_156990844.1">
    <property type="nucleotide sequence ID" value="NZ_CP060286.1"/>
</dbReference>
<accession>A0A7G8T863</accession>
<dbReference type="PANTHER" id="PTHR30535:SF34">
    <property type="entry name" value="MOLYBDATE-BINDING PROTEIN MOLA"/>
    <property type="match status" value="1"/>
</dbReference>
<dbReference type="EMBL" id="VWXL01000071">
    <property type="protein sequence ID" value="MVB11754.1"/>
    <property type="molecule type" value="Genomic_DNA"/>
</dbReference>
<dbReference type="AlphaFoldDB" id="A0A6N8I0V4"/>
<dbReference type="OrthoDB" id="9787830at2"/>
<evidence type="ECO:0000256" key="2">
    <source>
        <dbReference type="SAM" id="SignalP"/>
    </source>
</evidence>
<proteinExistence type="inferred from homology"/>
<evidence type="ECO:0000313" key="6">
    <source>
        <dbReference type="Proteomes" id="UP000469440"/>
    </source>
</evidence>
<dbReference type="InterPro" id="IPR050902">
    <property type="entry name" value="ABC_Transporter_SBP"/>
</dbReference>